<dbReference type="InterPro" id="IPR029055">
    <property type="entry name" value="Ntn_hydrolases_N"/>
</dbReference>
<evidence type="ECO:0000256" key="7">
    <source>
        <dbReference type="ARBA" id="ARBA00048741"/>
    </source>
</evidence>
<dbReference type="SUPFAM" id="SSF52402">
    <property type="entry name" value="Adenine nucleotide alpha hydrolases-like"/>
    <property type="match status" value="1"/>
</dbReference>
<dbReference type="CDD" id="cd01991">
    <property type="entry name" value="Asn_synthase_B_C"/>
    <property type="match status" value="1"/>
</dbReference>
<dbReference type="CDD" id="cd00712">
    <property type="entry name" value="AsnB"/>
    <property type="match status" value="1"/>
</dbReference>
<comment type="pathway">
    <text evidence="1">Amino-acid biosynthesis; L-asparagine biosynthesis; L-asparagine from L-aspartate (L-Gln route): step 1/1.</text>
</comment>
<comment type="caution">
    <text evidence="9">The sequence shown here is derived from an EMBL/GenBank/DDBJ whole genome shotgun (WGS) entry which is preliminary data.</text>
</comment>
<dbReference type="GO" id="GO:0005524">
    <property type="term" value="F:ATP binding"/>
    <property type="evidence" value="ECO:0007669"/>
    <property type="project" value="UniProtKB-KW"/>
</dbReference>
<dbReference type="InterPro" id="IPR017932">
    <property type="entry name" value="GATase_2_dom"/>
</dbReference>
<organism evidence="9 10">
    <name type="scientific">Candidatus Roizmanbacteria bacterium RIFCSPLOWO2_01_FULL_37_16</name>
    <dbReference type="NCBI Taxonomy" id="1802058"/>
    <lineage>
        <taxon>Bacteria</taxon>
        <taxon>Candidatus Roizmaniibacteriota</taxon>
    </lineage>
</organism>
<dbReference type="Gene3D" id="3.40.50.620">
    <property type="entry name" value="HUPs"/>
    <property type="match status" value="1"/>
</dbReference>
<name>A0A1F7IP96_9BACT</name>
<dbReference type="InterPro" id="IPR001962">
    <property type="entry name" value="Asn_synthase"/>
</dbReference>
<gene>
    <name evidence="9" type="ORF">A3B40_05720</name>
</gene>
<sequence length="965" mass="110233">MCGIAGFYGFRDDNLIKKLSEQLYHRGPDGEGIYIADKVSLLNRRLAIIDRQGGDQPIYNEDKSIVVSYNGEIYNYRELRKSLETKGHFFKTKSDTEVVVHGYEQWGVSCFDQFNGMFAVSLYDIKKKKLILARDHFGIKPLYYSFFDSSPLKIIFSSEIKPIINSGLIKKKPNDRIIYRYLKYRIHDDGRETFFSGVYRLLPGELMEVNDSKLEVGSYTNLKSILLNSANSDEVRSAKLSKENISEFRQKLIEAIRLRLISEVPVGTCLSGGIDSSVVVSVVNKLLKEKVSEAESVGKIQNTFSAVFPGSANDEEKYIKEVTESIKLKSYKVKPKPEEFFKELEEFVKTQEEPIISTGPYAQYRVMREARKYVTVLLDGQGADEMISGYLPYYFVYLKQLLREGRIGAFLQEFIGSLDVIIDTGINQLVQTIGIKKSVDADSLLDSKFINKFKAEKFVSENDNLKKRLIDDIFYDSLPALLRYEDKNGMRFSLEGRVPYLDLNLLKFVFSLPDEAIIKNGWNKYILRRSTNDLVPKSCTRRRNKIGFTTPEYDWFMRMKNKIYLIFLSDAFRKRKYFNQSEVLKAFQKFIEGKNDETMLFWRLLNVEIWLRVFFNKPVHQVHKVIKFIKKDFGPNEGKKLEINVEGKKYLRFPIRTELIEKGDNLAKKINKSITSPQILSRLNSLSFRTNIYSKPYKKLNSDLLPQDQLKQKVSKNLDSVILNNKENPGWFLVVSEKIVAIAQGRSFFLWEIKAGFWANFLAKFVKRTPYGIGLGSPWTMQLAINEIGLSRILLASLISLITKPLGIRGMFYKIAGKEAAAIDGPTEYSLYPSNVSAKLGPKEPESVAREIHKNIINILKSSPEILSQLNSLSFQAPVYSKSEKKSKAEVPPPQNQLKQQVSKNFGSSFLSNFLGVVVIDANDLGQKVLGNSTGLDNELIEEIFSDNPMGQADEQTPLVLAITT</sequence>
<dbReference type="GO" id="GO:0004066">
    <property type="term" value="F:asparagine synthase (glutamine-hydrolyzing) activity"/>
    <property type="evidence" value="ECO:0007669"/>
    <property type="project" value="UniProtKB-EC"/>
</dbReference>
<comment type="catalytic activity">
    <reaction evidence="7">
        <text>L-aspartate + L-glutamine + ATP + H2O = L-asparagine + L-glutamate + AMP + diphosphate + H(+)</text>
        <dbReference type="Rhea" id="RHEA:12228"/>
        <dbReference type="ChEBI" id="CHEBI:15377"/>
        <dbReference type="ChEBI" id="CHEBI:15378"/>
        <dbReference type="ChEBI" id="CHEBI:29985"/>
        <dbReference type="ChEBI" id="CHEBI:29991"/>
        <dbReference type="ChEBI" id="CHEBI:30616"/>
        <dbReference type="ChEBI" id="CHEBI:33019"/>
        <dbReference type="ChEBI" id="CHEBI:58048"/>
        <dbReference type="ChEBI" id="CHEBI:58359"/>
        <dbReference type="ChEBI" id="CHEBI:456215"/>
        <dbReference type="EC" id="6.3.5.4"/>
    </reaction>
</comment>
<evidence type="ECO:0000259" key="8">
    <source>
        <dbReference type="PROSITE" id="PS51278"/>
    </source>
</evidence>
<dbReference type="Gene3D" id="3.60.20.10">
    <property type="entry name" value="Glutamine Phosphoribosylpyrophosphate, subunit 1, domain 1"/>
    <property type="match status" value="1"/>
</dbReference>
<feature type="domain" description="Glutamine amidotransferase type-2" evidence="8">
    <location>
        <begin position="2"/>
        <end position="212"/>
    </location>
</feature>
<accession>A0A1F7IP96</accession>
<dbReference type="Pfam" id="PF00733">
    <property type="entry name" value="Asn_synthase"/>
    <property type="match status" value="1"/>
</dbReference>
<dbReference type="AlphaFoldDB" id="A0A1F7IP96"/>
<dbReference type="InterPro" id="IPR006426">
    <property type="entry name" value="Asn_synth_AEB"/>
</dbReference>
<evidence type="ECO:0000256" key="2">
    <source>
        <dbReference type="ARBA" id="ARBA00005752"/>
    </source>
</evidence>
<dbReference type="PANTHER" id="PTHR43284:SF1">
    <property type="entry name" value="ASPARAGINE SYNTHETASE"/>
    <property type="match status" value="1"/>
</dbReference>
<reference evidence="9 10" key="1">
    <citation type="journal article" date="2016" name="Nat. Commun.">
        <title>Thousands of microbial genomes shed light on interconnected biogeochemical processes in an aquifer system.</title>
        <authorList>
            <person name="Anantharaman K."/>
            <person name="Brown C.T."/>
            <person name="Hug L.A."/>
            <person name="Sharon I."/>
            <person name="Castelle C.J."/>
            <person name="Probst A.J."/>
            <person name="Thomas B.C."/>
            <person name="Singh A."/>
            <person name="Wilkins M.J."/>
            <person name="Karaoz U."/>
            <person name="Brodie E.L."/>
            <person name="Williams K.H."/>
            <person name="Hubbard S.S."/>
            <person name="Banfield J.F."/>
        </authorList>
    </citation>
    <scope>NUCLEOTIDE SEQUENCE [LARGE SCALE GENOMIC DNA]</scope>
</reference>
<keyword evidence="4" id="KW-0547">Nucleotide-binding</keyword>
<dbReference type="EC" id="6.3.5.4" evidence="3"/>
<proteinExistence type="inferred from homology"/>
<evidence type="ECO:0000256" key="1">
    <source>
        <dbReference type="ARBA" id="ARBA00005187"/>
    </source>
</evidence>
<comment type="similarity">
    <text evidence="2">Belongs to the asparagine synthetase family.</text>
</comment>
<dbReference type="InterPro" id="IPR033738">
    <property type="entry name" value="AsnB_N"/>
</dbReference>
<dbReference type="NCBIfam" id="TIGR01536">
    <property type="entry name" value="asn_synth_AEB"/>
    <property type="match status" value="1"/>
</dbReference>
<dbReference type="SUPFAM" id="SSF144010">
    <property type="entry name" value="CofE-like"/>
    <property type="match status" value="1"/>
</dbReference>
<dbReference type="Proteomes" id="UP000178040">
    <property type="component" value="Unassembled WGS sequence"/>
</dbReference>
<keyword evidence="6" id="KW-0315">Glutamine amidotransferase</keyword>
<dbReference type="Pfam" id="PF13537">
    <property type="entry name" value="GATase_7"/>
    <property type="match status" value="1"/>
</dbReference>
<dbReference type="PANTHER" id="PTHR43284">
    <property type="entry name" value="ASPARAGINE SYNTHETASE (GLUTAMINE-HYDROLYZING)"/>
    <property type="match status" value="1"/>
</dbReference>
<evidence type="ECO:0000313" key="10">
    <source>
        <dbReference type="Proteomes" id="UP000178040"/>
    </source>
</evidence>
<evidence type="ECO:0000313" key="9">
    <source>
        <dbReference type="EMBL" id="OGK45102.1"/>
    </source>
</evidence>
<dbReference type="EMBL" id="MGAI01000016">
    <property type="protein sequence ID" value="OGK45102.1"/>
    <property type="molecule type" value="Genomic_DNA"/>
</dbReference>
<keyword evidence="5" id="KW-0067">ATP-binding</keyword>
<evidence type="ECO:0000256" key="6">
    <source>
        <dbReference type="ARBA" id="ARBA00022962"/>
    </source>
</evidence>
<dbReference type="GO" id="GO:0005829">
    <property type="term" value="C:cytosol"/>
    <property type="evidence" value="ECO:0007669"/>
    <property type="project" value="TreeGrafter"/>
</dbReference>
<protein>
    <recommendedName>
        <fullName evidence="3">asparagine synthase (glutamine-hydrolyzing)</fullName>
        <ecNumber evidence="3">6.3.5.4</ecNumber>
    </recommendedName>
</protein>
<evidence type="ECO:0000256" key="4">
    <source>
        <dbReference type="ARBA" id="ARBA00022741"/>
    </source>
</evidence>
<dbReference type="InterPro" id="IPR014729">
    <property type="entry name" value="Rossmann-like_a/b/a_fold"/>
</dbReference>
<dbReference type="SUPFAM" id="SSF56235">
    <property type="entry name" value="N-terminal nucleophile aminohydrolases (Ntn hydrolases)"/>
    <property type="match status" value="1"/>
</dbReference>
<evidence type="ECO:0000256" key="3">
    <source>
        <dbReference type="ARBA" id="ARBA00012737"/>
    </source>
</evidence>
<dbReference type="InterPro" id="IPR051786">
    <property type="entry name" value="ASN_synthetase/amidase"/>
</dbReference>
<dbReference type="GO" id="GO:0006529">
    <property type="term" value="P:asparagine biosynthetic process"/>
    <property type="evidence" value="ECO:0007669"/>
    <property type="project" value="InterPro"/>
</dbReference>
<evidence type="ECO:0000256" key="5">
    <source>
        <dbReference type="ARBA" id="ARBA00022840"/>
    </source>
</evidence>
<dbReference type="PROSITE" id="PS51278">
    <property type="entry name" value="GATASE_TYPE_2"/>
    <property type="match status" value="1"/>
</dbReference>